<dbReference type="Pfam" id="PF07767">
    <property type="entry name" value="Nop53"/>
    <property type="match status" value="1"/>
</dbReference>
<evidence type="ECO:0000313" key="9">
    <source>
        <dbReference type="Proteomes" id="UP000292447"/>
    </source>
</evidence>
<feature type="compositionally biased region" description="Acidic residues" evidence="7">
    <location>
        <begin position="222"/>
        <end position="238"/>
    </location>
</feature>
<keyword evidence="3 5" id="KW-0690">Ribosome biogenesis</keyword>
<comment type="function">
    <text evidence="5">May play a role in ribosome biogenesis.</text>
</comment>
<evidence type="ECO:0000313" key="8">
    <source>
        <dbReference type="EMBL" id="QBM90978.1"/>
    </source>
</evidence>
<reference evidence="9" key="1">
    <citation type="submission" date="2019-03" db="EMBL/GenBank/DDBJ databases">
        <title>Snf2 controls pulcherriminic acid biosynthesis and connects pigmentation and antifungal activity of the yeast Metschnikowia pulcherrima.</title>
        <authorList>
            <person name="Gore-Lloyd D."/>
            <person name="Sumann I."/>
            <person name="Brachmann A.O."/>
            <person name="Schneeberger K."/>
            <person name="Ortiz-Merino R.A."/>
            <person name="Moreno-Beltran M."/>
            <person name="Schlaefli M."/>
            <person name="Kirner P."/>
            <person name="Santos Kron A."/>
            <person name="Wolfe K.H."/>
            <person name="Piel J."/>
            <person name="Ahrens C.H."/>
            <person name="Henk D."/>
            <person name="Freimoser F.M."/>
        </authorList>
    </citation>
    <scope>NUCLEOTIDE SEQUENCE [LARGE SCALE GENOMIC DNA]</scope>
    <source>
        <strain evidence="9">APC 1.2</strain>
    </source>
</reference>
<keyword evidence="6" id="KW-0175">Coiled coil</keyword>
<comment type="similarity">
    <text evidence="1 5">Belongs to the NOP53 family.</text>
</comment>
<accession>A0A4P6XXA4</accession>
<feature type="region of interest" description="Disordered" evidence="7">
    <location>
        <begin position="221"/>
        <end position="242"/>
    </location>
</feature>
<dbReference type="GO" id="GO:0005730">
    <property type="term" value="C:nucleolus"/>
    <property type="evidence" value="ECO:0007669"/>
    <property type="project" value="UniProtKB-SubCell"/>
</dbReference>
<keyword evidence="4 5" id="KW-0539">Nucleus</keyword>
<evidence type="ECO:0000256" key="7">
    <source>
        <dbReference type="SAM" id="MobiDB-lite"/>
    </source>
</evidence>
<comment type="subcellular location">
    <subcellularLocation>
        <location evidence="5">Nucleus</location>
        <location evidence="5">Nucleolus</location>
    </subcellularLocation>
    <subcellularLocation>
        <location evidence="5">Nucleus</location>
        <location evidence="5">Nucleoplasm</location>
    </subcellularLocation>
</comment>
<dbReference type="Proteomes" id="UP000292447">
    <property type="component" value="Chromosome VII"/>
</dbReference>
<evidence type="ECO:0000256" key="6">
    <source>
        <dbReference type="SAM" id="Coils"/>
    </source>
</evidence>
<dbReference type="PANTHER" id="PTHR14211">
    <property type="entry name" value="GLIOMA SUPPRESSOR CANDIDATE REGION GENE 2"/>
    <property type="match status" value="1"/>
</dbReference>
<dbReference type="GO" id="GO:0008097">
    <property type="term" value="F:5S rRNA binding"/>
    <property type="evidence" value="ECO:0007669"/>
    <property type="project" value="TreeGrafter"/>
</dbReference>
<feature type="coiled-coil region" evidence="6">
    <location>
        <begin position="270"/>
        <end position="297"/>
    </location>
</feature>
<organism evidence="8 9">
    <name type="scientific">Metschnikowia aff. pulcherrima</name>
    <dbReference type="NCBI Taxonomy" id="2163413"/>
    <lineage>
        <taxon>Eukaryota</taxon>
        <taxon>Fungi</taxon>
        <taxon>Dikarya</taxon>
        <taxon>Ascomycota</taxon>
        <taxon>Saccharomycotina</taxon>
        <taxon>Pichiomycetes</taxon>
        <taxon>Metschnikowiaceae</taxon>
        <taxon>Metschnikowia</taxon>
    </lineage>
</organism>
<sequence>MDAKTKTQSSRKGKKAWRKNIVVDDINLALEAKREREVLHGDADGDFVIDNQGTSRLKAPVSVLKTTEILTNKSKVPALVTHRTKQKIGKKRAHKLMVLAGRLATEDKGKARTDAEGLVKGSNTDLWAEKDPEPAQKTAPAAISYTRATTVPLTLKQAPLKLHAHTDTDEVVHAGKSYNPSLELWKSLIDREYVTENDIQMRQQALEQERERLQYLFQTLHDEEEDELPVSSEEEPEDEKDKYKLSVNEAVEVKKKTRTRRNREARHKQRLELAEKLKALKIQLKDLANLLKIEQEVDEKATKLAEQKPAGPKKFKRHSQHDPLFTPLEVKLSDELTNNLRGVRPEGNPFYEQMHKLQMSGMVEARVPVEHKRRYRQKTTEKWSYKNFK</sequence>
<dbReference type="GO" id="GO:0005654">
    <property type="term" value="C:nucleoplasm"/>
    <property type="evidence" value="ECO:0007669"/>
    <property type="project" value="UniProtKB-SubCell"/>
</dbReference>
<dbReference type="GO" id="GO:0000027">
    <property type="term" value="P:ribosomal large subunit assembly"/>
    <property type="evidence" value="ECO:0007669"/>
    <property type="project" value="UniProtKB-UniRule"/>
</dbReference>
<dbReference type="AlphaFoldDB" id="A0A4P6XXA4"/>
<evidence type="ECO:0000256" key="3">
    <source>
        <dbReference type="ARBA" id="ARBA00022517"/>
    </source>
</evidence>
<dbReference type="EMBL" id="CP034462">
    <property type="protein sequence ID" value="QBM90978.1"/>
    <property type="molecule type" value="Genomic_DNA"/>
</dbReference>
<dbReference type="PANTHER" id="PTHR14211:SF7">
    <property type="entry name" value="RIBOSOME BIOGENESIS PROTEIN NOP53"/>
    <property type="match status" value="1"/>
</dbReference>
<evidence type="ECO:0000256" key="5">
    <source>
        <dbReference type="PIRNR" id="PIRNR017302"/>
    </source>
</evidence>
<dbReference type="InterPro" id="IPR011687">
    <property type="entry name" value="Nop53/GLTSCR2"/>
</dbReference>
<dbReference type="GO" id="GO:0006364">
    <property type="term" value="P:rRNA processing"/>
    <property type="evidence" value="ECO:0007669"/>
    <property type="project" value="TreeGrafter"/>
</dbReference>
<proteinExistence type="inferred from homology"/>
<evidence type="ECO:0000256" key="2">
    <source>
        <dbReference type="ARBA" id="ARBA00018339"/>
    </source>
</evidence>
<evidence type="ECO:0000256" key="4">
    <source>
        <dbReference type="ARBA" id="ARBA00023242"/>
    </source>
</evidence>
<gene>
    <name evidence="8" type="primary">MPUL0G00180</name>
    <name evidence="8" type="ORF">METSCH_G00180</name>
</gene>
<protein>
    <recommendedName>
        <fullName evidence="2 5">Ribosome biogenesis protein NOP53</fullName>
    </recommendedName>
</protein>
<evidence type="ECO:0000256" key="1">
    <source>
        <dbReference type="ARBA" id="ARBA00008838"/>
    </source>
</evidence>
<keyword evidence="9" id="KW-1185">Reference proteome</keyword>
<name>A0A4P6XXA4_9ASCO</name>
<dbReference type="PIRSF" id="PIRSF017302">
    <property type="entry name" value="Gltscr2"/>
    <property type="match status" value="1"/>
</dbReference>
<dbReference type="STRING" id="2163413.A0A4P6XXA4"/>